<dbReference type="KEGG" id="cxe:FOB82_03110"/>
<name>A0A6B8TM90_9CORY</name>
<dbReference type="EMBL" id="CP046322">
    <property type="protein sequence ID" value="QGS34086.1"/>
    <property type="molecule type" value="Genomic_DNA"/>
</dbReference>
<evidence type="ECO:0000313" key="2">
    <source>
        <dbReference type="Proteomes" id="UP000426857"/>
    </source>
</evidence>
<reference evidence="1 2" key="1">
    <citation type="submission" date="2019-11" db="EMBL/GenBank/DDBJ databases">
        <title>FDA dAtabase for Regulatory Grade micrObial Sequences (FDA-ARGOS): Supporting development and validation of Infectious Disease Dx tests.</title>
        <authorList>
            <person name="Kerrigan L."/>
            <person name="Long C."/>
            <person name="Tallon L."/>
            <person name="Sadzewicz L."/>
            <person name="Vavikolanu K."/>
            <person name="Mehta A."/>
            <person name="Aluvathingal J."/>
            <person name="Nadendla S."/>
            <person name="Yan Y."/>
            <person name="Sichtig H."/>
        </authorList>
    </citation>
    <scope>NUCLEOTIDE SEQUENCE [LARGE SCALE GENOMIC DNA]</scope>
    <source>
        <strain evidence="1 2">FDAARGOS_674</strain>
    </source>
</reference>
<accession>A0A6B8TM90</accession>
<dbReference type="AlphaFoldDB" id="A0A6B8TM90"/>
<evidence type="ECO:0000313" key="1">
    <source>
        <dbReference type="EMBL" id="QGS34086.1"/>
    </source>
</evidence>
<proteinExistence type="predicted"/>
<organism evidence="1 2">
    <name type="scientific">Corynebacterium xerosis</name>
    <dbReference type="NCBI Taxonomy" id="1725"/>
    <lineage>
        <taxon>Bacteria</taxon>
        <taxon>Bacillati</taxon>
        <taxon>Actinomycetota</taxon>
        <taxon>Actinomycetes</taxon>
        <taxon>Mycobacteriales</taxon>
        <taxon>Corynebacteriaceae</taxon>
        <taxon>Corynebacterium</taxon>
    </lineage>
</organism>
<sequence>MADHVTRPVTGRRTVSVAEFAAIFDIDVQRVYRWCQCGRLRTLPKRPGSREHWKIIAAEVDRVMVEGFPRDPRQVA</sequence>
<dbReference type="RefSeq" id="WP_155867888.1">
    <property type="nucleotide sequence ID" value="NZ_CP046322.1"/>
</dbReference>
<protein>
    <recommendedName>
        <fullName evidence="3">Helix-turn-helix domain-containing protein</fullName>
    </recommendedName>
</protein>
<gene>
    <name evidence="1" type="ORF">FOB82_03110</name>
</gene>
<evidence type="ECO:0008006" key="3">
    <source>
        <dbReference type="Google" id="ProtNLM"/>
    </source>
</evidence>
<dbReference type="Proteomes" id="UP000426857">
    <property type="component" value="Chromosome"/>
</dbReference>